<name>A0A9W9XJ23_9EURO</name>
<keyword evidence="2" id="KW-1185">Reference proteome</keyword>
<dbReference type="Proteomes" id="UP001149954">
    <property type="component" value="Unassembled WGS sequence"/>
</dbReference>
<sequence>MLTMGDKLQGLDMRATAESLLTAIKIFAFYQKGEGGLFGCGITESQIAAELKRAANNRL</sequence>
<dbReference type="AlphaFoldDB" id="A0A9W9XJ23"/>
<comment type="caution">
    <text evidence="1">The sequence shown here is derived from an EMBL/GenBank/DDBJ whole genome shotgun (WGS) entry which is preliminary data.</text>
</comment>
<accession>A0A9W9XJ23</accession>
<reference evidence="1" key="1">
    <citation type="submission" date="2022-12" db="EMBL/GenBank/DDBJ databases">
        <authorList>
            <person name="Petersen C."/>
        </authorList>
    </citation>
    <scope>NUCLEOTIDE SEQUENCE</scope>
    <source>
        <strain evidence="1">IBT 29495</strain>
    </source>
</reference>
<reference evidence="1" key="2">
    <citation type="journal article" date="2023" name="IMA Fungus">
        <title>Comparative genomic study of the Penicillium genus elucidates a diverse pangenome and 15 lateral gene transfer events.</title>
        <authorList>
            <person name="Petersen C."/>
            <person name="Sorensen T."/>
            <person name="Nielsen M.R."/>
            <person name="Sondergaard T.E."/>
            <person name="Sorensen J.L."/>
            <person name="Fitzpatrick D.A."/>
            <person name="Frisvad J.C."/>
            <person name="Nielsen K.L."/>
        </authorList>
    </citation>
    <scope>NUCLEOTIDE SEQUENCE</scope>
    <source>
        <strain evidence="1">IBT 29495</strain>
    </source>
</reference>
<organism evidence="1 2">
    <name type="scientific">Penicillium fimorum</name>
    <dbReference type="NCBI Taxonomy" id="1882269"/>
    <lineage>
        <taxon>Eukaryota</taxon>
        <taxon>Fungi</taxon>
        <taxon>Dikarya</taxon>
        <taxon>Ascomycota</taxon>
        <taxon>Pezizomycotina</taxon>
        <taxon>Eurotiomycetes</taxon>
        <taxon>Eurotiomycetidae</taxon>
        <taxon>Eurotiales</taxon>
        <taxon>Aspergillaceae</taxon>
        <taxon>Penicillium</taxon>
    </lineage>
</organism>
<evidence type="ECO:0000313" key="1">
    <source>
        <dbReference type="EMBL" id="KAJ5493911.1"/>
    </source>
</evidence>
<evidence type="ECO:0000313" key="2">
    <source>
        <dbReference type="Proteomes" id="UP001149954"/>
    </source>
</evidence>
<protein>
    <submittedName>
        <fullName evidence="1">Cytochrome P450</fullName>
    </submittedName>
</protein>
<gene>
    <name evidence="1" type="ORF">N7463_009998</name>
</gene>
<dbReference type="EMBL" id="JAPWDS010000006">
    <property type="protein sequence ID" value="KAJ5493911.1"/>
    <property type="molecule type" value="Genomic_DNA"/>
</dbReference>
<proteinExistence type="predicted"/>